<evidence type="ECO:0000256" key="1">
    <source>
        <dbReference type="SAM" id="MobiDB-lite"/>
    </source>
</evidence>
<dbReference type="PANTHER" id="PTHR43265:SF1">
    <property type="entry name" value="ESTERASE ESTD"/>
    <property type="match status" value="1"/>
</dbReference>
<feature type="domain" description="AB hydrolase-1" evidence="2">
    <location>
        <begin position="33"/>
        <end position="274"/>
    </location>
</feature>
<proteinExistence type="predicted"/>
<evidence type="ECO:0000313" key="4">
    <source>
        <dbReference type="Proteomes" id="UP000510844"/>
    </source>
</evidence>
<dbReference type="Proteomes" id="UP000510844">
    <property type="component" value="Chromosome"/>
</dbReference>
<dbReference type="InterPro" id="IPR000073">
    <property type="entry name" value="AB_hydrolase_1"/>
</dbReference>
<feature type="region of interest" description="Disordered" evidence="1">
    <location>
        <begin position="299"/>
        <end position="321"/>
    </location>
</feature>
<dbReference type="SUPFAM" id="SSF53474">
    <property type="entry name" value="alpha/beta-Hydrolases"/>
    <property type="match status" value="1"/>
</dbReference>
<dbReference type="PANTHER" id="PTHR43265">
    <property type="entry name" value="ESTERASE ESTD"/>
    <property type="match status" value="1"/>
</dbReference>
<evidence type="ECO:0000313" key="3">
    <source>
        <dbReference type="EMBL" id="QLQ35596.1"/>
    </source>
</evidence>
<keyword evidence="3" id="KW-0378">Hydrolase</keyword>
<sequence>MLFAPRAVELSFRHGDDTLVGDLVRPPWPGPYPAVVFVEGSGPGGRDQRDWQIRLAAAGLASLAYDKPGSGASTGGWTRQSLRGRAGETLAAVDALRSRSDVRAVALVGHSQGGWVAPLAASRSPAVVDAVVTVSGPAVGVVAQEQYRLRRQLVAAGFTEVDAGRAVALLHEQVDRVRAGDDPADVHAAQARWHDAPWYPLLAGTSPASIGFLAGIAGHDPEPPLAALRCPLLAIFGADDVQVPVEASVRVLDRVLGDAGHADHTVVVFPDADHGIRVAGARAPGFDELVVTWLRDRLSPSPGVPDPASSGPSGPLDAGSP</sequence>
<dbReference type="AlphaFoldDB" id="A0A7L6B159"/>
<dbReference type="KEGG" id="mfeu:H1D33_19720"/>
<dbReference type="Gene3D" id="3.40.50.1820">
    <property type="entry name" value="alpha/beta hydrolase"/>
    <property type="match status" value="1"/>
</dbReference>
<gene>
    <name evidence="3" type="ORF">H1D33_19720</name>
</gene>
<dbReference type="InterPro" id="IPR053145">
    <property type="entry name" value="AB_hydrolase_Est10"/>
</dbReference>
<dbReference type="RefSeq" id="WP_181568125.1">
    <property type="nucleotide sequence ID" value="NZ_CP059322.2"/>
</dbReference>
<reference evidence="3 4" key="2">
    <citation type="journal article" date="2021" name="Mar. Drugs">
        <title>A New Micromonospora Strain with Antibiotic Activity Isolated from the Microbiome of a Mid-Atlantic Deep-Sea Sponge.</title>
        <authorList>
            <person name="Back C.R."/>
            <person name="Stennett H.L."/>
            <person name="Williams S.E."/>
            <person name="Wang L."/>
            <person name="Ojeda Gomez J."/>
            <person name="Abdulle O.M."/>
            <person name="Duffy T."/>
            <person name="Neal C."/>
            <person name="Mantell J."/>
            <person name="Jepson M.A."/>
            <person name="Hendry K.R."/>
            <person name="Powell D."/>
            <person name="Stach J.E.M."/>
            <person name="Essex-Lopresti A.E."/>
            <person name="Willis C.L."/>
            <person name="Curnow P."/>
            <person name="Race P.R."/>
        </authorList>
    </citation>
    <scope>NUCLEOTIDE SEQUENCE [LARGE SCALE GENOMIC DNA]</scope>
    <source>
        <strain evidence="3 4">28ISP2-46</strain>
    </source>
</reference>
<dbReference type="EMBL" id="CP059322">
    <property type="protein sequence ID" value="QLQ35596.1"/>
    <property type="molecule type" value="Genomic_DNA"/>
</dbReference>
<keyword evidence="4" id="KW-1185">Reference proteome</keyword>
<organism evidence="3 4">
    <name type="scientific">Micromonospora robiginosa</name>
    <dbReference type="NCBI Taxonomy" id="2749844"/>
    <lineage>
        <taxon>Bacteria</taxon>
        <taxon>Bacillati</taxon>
        <taxon>Actinomycetota</taxon>
        <taxon>Actinomycetes</taxon>
        <taxon>Micromonosporales</taxon>
        <taxon>Micromonosporaceae</taxon>
        <taxon>Micromonospora</taxon>
    </lineage>
</organism>
<name>A0A7L6B159_9ACTN</name>
<dbReference type="InterPro" id="IPR029058">
    <property type="entry name" value="AB_hydrolase_fold"/>
</dbReference>
<dbReference type="Pfam" id="PF00561">
    <property type="entry name" value="Abhydrolase_1"/>
    <property type="match status" value="1"/>
</dbReference>
<dbReference type="GO" id="GO:0052689">
    <property type="term" value="F:carboxylic ester hydrolase activity"/>
    <property type="evidence" value="ECO:0007669"/>
    <property type="project" value="TreeGrafter"/>
</dbReference>
<reference evidence="4" key="1">
    <citation type="submission" date="2020-07" db="EMBL/GenBank/DDBJ databases">
        <title>A new Micromonospora strain with potent antibiotic activity isolated from the microbiome of a mid-Atlantic deep-sea sponge.</title>
        <authorList>
            <person name="Back C.R."/>
            <person name="Stennett H.L."/>
            <person name="Williams S.E."/>
            <person name="Wang L."/>
            <person name="Ojeda Gomez J."/>
            <person name="Abdulle O.M."/>
            <person name="Duffy T."/>
            <person name="Hendry K.R."/>
            <person name="Powell D."/>
            <person name="Stach J.E."/>
            <person name="Essex-Lopresti A.E."/>
            <person name="Willis C.L."/>
            <person name="Curnow P."/>
            <person name="Race P.R."/>
        </authorList>
    </citation>
    <scope>NUCLEOTIDE SEQUENCE [LARGE SCALE GENOMIC DNA]</scope>
    <source>
        <strain evidence="4">28ISP2-46</strain>
    </source>
</reference>
<protein>
    <submittedName>
        <fullName evidence="3">Alpha/beta hydrolase</fullName>
    </submittedName>
</protein>
<evidence type="ECO:0000259" key="2">
    <source>
        <dbReference type="Pfam" id="PF00561"/>
    </source>
</evidence>
<accession>A0A7L6B159</accession>